<dbReference type="PANTHER" id="PTHR36836:SF1">
    <property type="entry name" value="COLANIC ACID BIOSYNTHESIS PROTEIN WCAK"/>
    <property type="match status" value="1"/>
</dbReference>
<dbReference type="InterPro" id="IPR007345">
    <property type="entry name" value="Polysacch_pyruvyl_Trfase"/>
</dbReference>
<accession>A0ABV8IQE8</accession>
<dbReference type="PANTHER" id="PTHR36836">
    <property type="entry name" value="COLANIC ACID BIOSYNTHESIS PROTEIN WCAK"/>
    <property type="match status" value="1"/>
</dbReference>
<dbReference type="Proteomes" id="UP001595867">
    <property type="component" value="Unassembled WGS sequence"/>
</dbReference>
<feature type="domain" description="Polysaccharide pyruvyl transferase" evidence="1">
    <location>
        <begin position="13"/>
        <end position="303"/>
    </location>
</feature>
<keyword evidence="2" id="KW-0808">Transferase</keyword>
<organism evidence="2 3">
    <name type="scientific">Actinoplanes subglobosus</name>
    <dbReference type="NCBI Taxonomy" id="1547892"/>
    <lineage>
        <taxon>Bacteria</taxon>
        <taxon>Bacillati</taxon>
        <taxon>Actinomycetota</taxon>
        <taxon>Actinomycetes</taxon>
        <taxon>Micromonosporales</taxon>
        <taxon>Micromonosporaceae</taxon>
        <taxon>Actinoplanes</taxon>
    </lineage>
</organism>
<dbReference type="RefSeq" id="WP_378066185.1">
    <property type="nucleotide sequence ID" value="NZ_JBHSBL010000007.1"/>
</dbReference>
<gene>
    <name evidence="2" type="ORF">ACFO0C_09430</name>
</gene>
<name>A0ABV8IQE8_9ACTN</name>
<evidence type="ECO:0000313" key="3">
    <source>
        <dbReference type="Proteomes" id="UP001595867"/>
    </source>
</evidence>
<dbReference type="Pfam" id="PF04230">
    <property type="entry name" value="PS_pyruv_trans"/>
    <property type="match status" value="1"/>
</dbReference>
<comment type="caution">
    <text evidence="2">The sequence shown here is derived from an EMBL/GenBank/DDBJ whole genome shotgun (WGS) entry which is preliminary data.</text>
</comment>
<evidence type="ECO:0000313" key="2">
    <source>
        <dbReference type="EMBL" id="MFC4065153.1"/>
    </source>
</evidence>
<keyword evidence="3" id="KW-1185">Reference proteome</keyword>
<reference evidence="3" key="1">
    <citation type="journal article" date="2019" name="Int. J. Syst. Evol. Microbiol.">
        <title>The Global Catalogue of Microorganisms (GCM) 10K type strain sequencing project: providing services to taxonomists for standard genome sequencing and annotation.</title>
        <authorList>
            <consortium name="The Broad Institute Genomics Platform"/>
            <consortium name="The Broad Institute Genome Sequencing Center for Infectious Disease"/>
            <person name="Wu L."/>
            <person name="Ma J."/>
        </authorList>
    </citation>
    <scope>NUCLEOTIDE SEQUENCE [LARGE SCALE GENOMIC DNA]</scope>
    <source>
        <strain evidence="3">TBRC 5832</strain>
    </source>
</reference>
<protein>
    <submittedName>
        <fullName evidence="2">Polysaccharide pyruvyl transferase family protein</fullName>
    </submittedName>
</protein>
<proteinExistence type="predicted"/>
<evidence type="ECO:0000259" key="1">
    <source>
        <dbReference type="Pfam" id="PF04230"/>
    </source>
</evidence>
<sequence>MRVGIAGWFGSDNLGDEMLLHSLITSVRTTVPDATFVVLSPDPERVTQLHQVDAVHMPVLRARGAGERQKAVQRAMRECDILFLGPGTVFQERSPNLPWPGTLPMFARIVAMARLAGTKVAVAGAAVREDGTPVGERVLRWIGARCVAVGVRDQRSANVFGRDAQVIGDMAYTLPLPSVAGTAPAPRFGLSLRPLAPEVEASLVAAASGAVQRLRGDGLSGMFLSMAYGRGANGENDGTVYERSFSDVMGIVTSPLDGDRPLSATLDDWLAGLASYRLVMATRLHAALLAVAMGVPTVAIAYERKVLDAFHDLGLGDYVVGKDVDADTLYRTSAAALSAPHVFQEAAERVSAQGAIARAYIASVLKGLN</sequence>
<dbReference type="GO" id="GO:0016740">
    <property type="term" value="F:transferase activity"/>
    <property type="evidence" value="ECO:0007669"/>
    <property type="project" value="UniProtKB-KW"/>
</dbReference>
<dbReference type="EMBL" id="JBHSBL010000007">
    <property type="protein sequence ID" value="MFC4065153.1"/>
    <property type="molecule type" value="Genomic_DNA"/>
</dbReference>